<dbReference type="InterPro" id="IPR003661">
    <property type="entry name" value="HisK_dim/P_dom"/>
</dbReference>
<evidence type="ECO:0000313" key="11">
    <source>
        <dbReference type="Proteomes" id="UP000318199"/>
    </source>
</evidence>
<dbReference type="Pfam" id="PF02518">
    <property type="entry name" value="HATPase_c"/>
    <property type="match status" value="1"/>
</dbReference>
<sequence>MRSLLVRHAMWIVLGLLLAGTGCVLLARAELARARDAFETDARIAHRLLSQRVVQHDAVLATLALLQPAGTGQSAEQRLPALYPQILAVQRRDAGAAWPEARLAAAEAQSRQLRRAVLAGVDLPQGRYELVLASEPGSFALRMDLKAVVPWSEWPMPPETSPVQLTLEHAGQRFVLQPGRADATGWRYEFRKHLAAESQPFDVVAVRTVGWGELPWGQMLAWTLGVAALLAALQAWQRQRAARRRAEELLRLGQVARLNTLGELAAGMAHELNQPLAALLANTQAASRLLAEDPPELDTARGAMQQAADQARRASDVLGRLRRAVERPGQGTPVQSVSLAEAVRKALDLLDPEIARRQVATRVDGADAAFAVRAEPVALEQIIHNLLMNALQALDQVPQEERTLRLELSRQGDEGRLSVIDSGPGIAPDALAHVFEPFYSTRDQGLGLGLSLCESLATGMGGRLQAAHGTPRGAAFHLQLPLAGTA</sequence>
<dbReference type="OrthoDB" id="8559580at2"/>
<dbReference type="Proteomes" id="UP000318199">
    <property type="component" value="Unassembled WGS sequence"/>
</dbReference>
<name>A0A562ZER8_9BURK</name>
<proteinExistence type="predicted"/>
<comment type="catalytic activity">
    <reaction evidence="1">
        <text>ATP + protein L-histidine = ADP + protein N-phospho-L-histidine.</text>
        <dbReference type="EC" id="2.7.13.3"/>
    </reaction>
</comment>
<dbReference type="SMART" id="SM00388">
    <property type="entry name" value="HisKA"/>
    <property type="match status" value="1"/>
</dbReference>
<dbReference type="InterPro" id="IPR005467">
    <property type="entry name" value="His_kinase_dom"/>
</dbReference>
<gene>
    <name evidence="10" type="ORF">FN976_27580</name>
</gene>
<dbReference type="PROSITE" id="PS51257">
    <property type="entry name" value="PROKAR_LIPOPROTEIN"/>
    <property type="match status" value="1"/>
</dbReference>
<dbReference type="InterPro" id="IPR036890">
    <property type="entry name" value="HATPase_C_sf"/>
</dbReference>
<evidence type="ECO:0000256" key="2">
    <source>
        <dbReference type="ARBA" id="ARBA00012438"/>
    </source>
</evidence>
<evidence type="ECO:0000256" key="8">
    <source>
        <dbReference type="ARBA" id="ARBA00023012"/>
    </source>
</evidence>
<dbReference type="SMART" id="SM00387">
    <property type="entry name" value="HATPase_c"/>
    <property type="match status" value="1"/>
</dbReference>
<dbReference type="InterPro" id="IPR004358">
    <property type="entry name" value="Sig_transdc_His_kin-like_C"/>
</dbReference>
<evidence type="ECO:0000256" key="7">
    <source>
        <dbReference type="ARBA" id="ARBA00022840"/>
    </source>
</evidence>
<dbReference type="Gene3D" id="3.30.565.10">
    <property type="entry name" value="Histidine kinase-like ATPase, C-terminal domain"/>
    <property type="match status" value="1"/>
</dbReference>
<dbReference type="PANTHER" id="PTHR43065:SF46">
    <property type="entry name" value="C4-DICARBOXYLATE TRANSPORT SENSOR PROTEIN DCTB"/>
    <property type="match status" value="1"/>
</dbReference>
<keyword evidence="6 10" id="KW-0418">Kinase</keyword>
<dbReference type="Gene3D" id="1.10.287.130">
    <property type="match status" value="1"/>
</dbReference>
<keyword evidence="4" id="KW-0808">Transferase</keyword>
<dbReference type="EMBL" id="VOBQ01000029">
    <property type="protein sequence ID" value="TWO65010.1"/>
    <property type="molecule type" value="Genomic_DNA"/>
</dbReference>
<dbReference type="PROSITE" id="PS50109">
    <property type="entry name" value="HIS_KIN"/>
    <property type="match status" value="1"/>
</dbReference>
<dbReference type="PRINTS" id="PR00344">
    <property type="entry name" value="BCTRLSENSOR"/>
</dbReference>
<dbReference type="InterPro" id="IPR003594">
    <property type="entry name" value="HATPase_dom"/>
</dbReference>
<evidence type="ECO:0000259" key="9">
    <source>
        <dbReference type="PROSITE" id="PS50109"/>
    </source>
</evidence>
<dbReference type="InterPro" id="IPR036097">
    <property type="entry name" value="HisK_dim/P_sf"/>
</dbReference>
<dbReference type="SUPFAM" id="SSF47384">
    <property type="entry name" value="Homodimeric domain of signal transducing histidine kinase"/>
    <property type="match status" value="1"/>
</dbReference>
<feature type="domain" description="Histidine kinase" evidence="9">
    <location>
        <begin position="267"/>
        <end position="484"/>
    </location>
</feature>
<dbReference type="PANTHER" id="PTHR43065">
    <property type="entry name" value="SENSOR HISTIDINE KINASE"/>
    <property type="match status" value="1"/>
</dbReference>
<evidence type="ECO:0000313" key="10">
    <source>
        <dbReference type="EMBL" id="TWO65010.1"/>
    </source>
</evidence>
<dbReference type="GO" id="GO:0000155">
    <property type="term" value="F:phosphorelay sensor kinase activity"/>
    <property type="evidence" value="ECO:0007669"/>
    <property type="project" value="InterPro"/>
</dbReference>
<keyword evidence="5" id="KW-0547">Nucleotide-binding</keyword>
<dbReference type="GO" id="GO:0005524">
    <property type="term" value="F:ATP binding"/>
    <property type="evidence" value="ECO:0007669"/>
    <property type="project" value="UniProtKB-KW"/>
</dbReference>
<organism evidence="10 11">
    <name type="scientific">Caenimonas sedimenti</name>
    <dbReference type="NCBI Taxonomy" id="2596921"/>
    <lineage>
        <taxon>Bacteria</taxon>
        <taxon>Pseudomonadati</taxon>
        <taxon>Pseudomonadota</taxon>
        <taxon>Betaproteobacteria</taxon>
        <taxon>Burkholderiales</taxon>
        <taxon>Comamonadaceae</taxon>
        <taxon>Caenimonas</taxon>
    </lineage>
</organism>
<dbReference type="CDD" id="cd00075">
    <property type="entry name" value="HATPase"/>
    <property type="match status" value="1"/>
</dbReference>
<keyword evidence="3" id="KW-0597">Phosphoprotein</keyword>
<dbReference type="SUPFAM" id="SSF55874">
    <property type="entry name" value="ATPase domain of HSP90 chaperone/DNA topoisomerase II/histidine kinase"/>
    <property type="match status" value="1"/>
</dbReference>
<evidence type="ECO:0000256" key="4">
    <source>
        <dbReference type="ARBA" id="ARBA00022679"/>
    </source>
</evidence>
<evidence type="ECO:0000256" key="1">
    <source>
        <dbReference type="ARBA" id="ARBA00000085"/>
    </source>
</evidence>
<dbReference type="CDD" id="cd00082">
    <property type="entry name" value="HisKA"/>
    <property type="match status" value="1"/>
</dbReference>
<reference evidence="10 11" key="1">
    <citation type="submission" date="2019-07" db="EMBL/GenBank/DDBJ databases">
        <title>Caenimonas sedimenti sp. nov., isolated from activated sludge.</title>
        <authorList>
            <person name="Xu J."/>
        </authorList>
    </citation>
    <scope>NUCLEOTIDE SEQUENCE [LARGE SCALE GENOMIC DNA]</scope>
    <source>
        <strain evidence="10 11">HX-9-20</strain>
    </source>
</reference>
<dbReference type="EC" id="2.7.13.3" evidence="2"/>
<dbReference type="RefSeq" id="WP_145897097.1">
    <property type="nucleotide sequence ID" value="NZ_VOBQ01000029.1"/>
</dbReference>
<evidence type="ECO:0000256" key="5">
    <source>
        <dbReference type="ARBA" id="ARBA00022741"/>
    </source>
</evidence>
<keyword evidence="7" id="KW-0067">ATP-binding</keyword>
<protein>
    <recommendedName>
        <fullName evidence="2">histidine kinase</fullName>
        <ecNumber evidence="2">2.7.13.3</ecNumber>
    </recommendedName>
</protein>
<evidence type="ECO:0000256" key="6">
    <source>
        <dbReference type="ARBA" id="ARBA00022777"/>
    </source>
</evidence>
<dbReference type="Pfam" id="PF00512">
    <property type="entry name" value="HisKA"/>
    <property type="match status" value="1"/>
</dbReference>
<keyword evidence="8" id="KW-0902">Two-component regulatory system</keyword>
<evidence type="ECO:0000256" key="3">
    <source>
        <dbReference type="ARBA" id="ARBA00022553"/>
    </source>
</evidence>
<keyword evidence="11" id="KW-1185">Reference proteome</keyword>
<accession>A0A562ZER8</accession>
<dbReference type="AlphaFoldDB" id="A0A562ZER8"/>
<comment type="caution">
    <text evidence="10">The sequence shown here is derived from an EMBL/GenBank/DDBJ whole genome shotgun (WGS) entry which is preliminary data.</text>
</comment>